<dbReference type="EMBL" id="CAJOBC010004320">
    <property type="protein sequence ID" value="CAF3823324.1"/>
    <property type="molecule type" value="Genomic_DNA"/>
</dbReference>
<accession>A0A814KQT2</accession>
<name>A0A814KQT2_9BILA</name>
<evidence type="ECO:0000313" key="2">
    <source>
        <dbReference type="EMBL" id="CAF3823324.1"/>
    </source>
</evidence>
<comment type="caution">
    <text evidence="1">The sequence shown here is derived from an EMBL/GenBank/DDBJ whole genome shotgun (WGS) entry which is preliminary data.</text>
</comment>
<evidence type="ECO:0000313" key="1">
    <source>
        <dbReference type="EMBL" id="CAF1054100.1"/>
    </source>
</evidence>
<dbReference type="Proteomes" id="UP000681722">
    <property type="component" value="Unassembled WGS sequence"/>
</dbReference>
<proteinExistence type="predicted"/>
<keyword evidence="3" id="KW-1185">Reference proteome</keyword>
<reference evidence="1" key="1">
    <citation type="submission" date="2021-02" db="EMBL/GenBank/DDBJ databases">
        <authorList>
            <person name="Nowell W R."/>
        </authorList>
    </citation>
    <scope>NUCLEOTIDE SEQUENCE</scope>
</reference>
<organism evidence="1 3">
    <name type="scientific">Didymodactylos carnosus</name>
    <dbReference type="NCBI Taxonomy" id="1234261"/>
    <lineage>
        <taxon>Eukaryota</taxon>
        <taxon>Metazoa</taxon>
        <taxon>Spiralia</taxon>
        <taxon>Gnathifera</taxon>
        <taxon>Rotifera</taxon>
        <taxon>Eurotatoria</taxon>
        <taxon>Bdelloidea</taxon>
        <taxon>Philodinida</taxon>
        <taxon>Philodinidae</taxon>
        <taxon>Didymodactylos</taxon>
    </lineage>
</organism>
<dbReference type="AlphaFoldDB" id="A0A814KQT2"/>
<evidence type="ECO:0000313" key="3">
    <source>
        <dbReference type="Proteomes" id="UP000663829"/>
    </source>
</evidence>
<dbReference type="Proteomes" id="UP000663829">
    <property type="component" value="Unassembled WGS sequence"/>
</dbReference>
<protein>
    <submittedName>
        <fullName evidence="1">Uncharacterized protein</fullName>
    </submittedName>
</protein>
<sequence>MYNRRFAFELKENEFITDEEIYTSLTSDNLSQNGLNEMLQESTFDVLLLINSCHSGGFCPALMNEHKIDMNNQFDEYLRLNLNISPEARTNIENLRDCTDELPEDFCNYIQNWFQIFGDISHSAMVISSCKENEESSFLGSVSPFFRYIIDVFNTATNVTPNTLYENLQRRIHDMLPNLQTNLHNLDQHVQQPFRLGHYAGKTSLKPVVKPYQ</sequence>
<gene>
    <name evidence="1" type="ORF">GPM918_LOCUS16438</name>
    <name evidence="2" type="ORF">SRO942_LOCUS16438</name>
</gene>
<dbReference type="EMBL" id="CAJNOQ010004320">
    <property type="protein sequence ID" value="CAF1054100.1"/>
    <property type="molecule type" value="Genomic_DNA"/>
</dbReference>